<dbReference type="EMBL" id="JAUEPH010000009">
    <property type="protein sequence ID" value="MDN3205853.1"/>
    <property type="molecule type" value="Genomic_DNA"/>
</dbReference>
<organism evidence="3 4">
    <name type="scientific">Algoriphagus sediminis</name>
    <dbReference type="NCBI Taxonomy" id="3057113"/>
    <lineage>
        <taxon>Bacteria</taxon>
        <taxon>Pseudomonadati</taxon>
        <taxon>Bacteroidota</taxon>
        <taxon>Cytophagia</taxon>
        <taxon>Cytophagales</taxon>
        <taxon>Cyclobacteriaceae</taxon>
        <taxon>Algoriphagus</taxon>
    </lineage>
</organism>
<keyword evidence="4" id="KW-1185">Reference proteome</keyword>
<comment type="similarity">
    <text evidence="1">Belongs to the UPF0213 family.</text>
</comment>
<comment type="caution">
    <text evidence="3">The sequence shown here is derived from an EMBL/GenBank/DDBJ whole genome shotgun (WGS) entry which is preliminary data.</text>
</comment>
<dbReference type="Pfam" id="PF01541">
    <property type="entry name" value="GIY-YIG"/>
    <property type="match status" value="1"/>
</dbReference>
<evidence type="ECO:0000256" key="1">
    <source>
        <dbReference type="ARBA" id="ARBA00007435"/>
    </source>
</evidence>
<accession>A0ABT7YH60</accession>
<dbReference type="SUPFAM" id="SSF82771">
    <property type="entry name" value="GIY-YIG endonuclease"/>
    <property type="match status" value="1"/>
</dbReference>
<dbReference type="PANTHER" id="PTHR34477">
    <property type="entry name" value="UPF0213 PROTEIN YHBQ"/>
    <property type="match status" value="1"/>
</dbReference>
<name>A0ABT7YH60_9BACT</name>
<dbReference type="PROSITE" id="PS50164">
    <property type="entry name" value="GIY_YIG"/>
    <property type="match status" value="1"/>
</dbReference>
<reference evidence="3" key="1">
    <citation type="submission" date="2023-06" db="EMBL/GenBank/DDBJ databases">
        <title>Robiginitalea aurantiacus sp. nov. and Algoriphagus sediminis sp. nov., isolated from coastal sediment.</title>
        <authorList>
            <person name="Zhou Z.Y."/>
            <person name="An J."/>
            <person name="Jia Y.W."/>
            <person name="Du Z.J."/>
        </authorList>
    </citation>
    <scope>NUCLEOTIDE SEQUENCE</scope>
    <source>
        <strain evidence="3">C2-7</strain>
    </source>
</reference>
<dbReference type="CDD" id="cd10449">
    <property type="entry name" value="GIY-YIG_SLX1_like"/>
    <property type="match status" value="1"/>
</dbReference>
<evidence type="ECO:0000313" key="4">
    <source>
        <dbReference type="Proteomes" id="UP001171916"/>
    </source>
</evidence>
<dbReference type="Proteomes" id="UP001171916">
    <property type="component" value="Unassembled WGS sequence"/>
</dbReference>
<sequence length="82" mass="9789">MAFLYIIFSEKLNKYYIGACNDLDRRLYEHSIGHSKFTSTGIPWKLMHKEEFLNLESAKQRERQLKKMKSRKYIEKLISSAS</sequence>
<dbReference type="InterPro" id="IPR000305">
    <property type="entry name" value="GIY-YIG_endonuc"/>
</dbReference>
<protein>
    <submittedName>
        <fullName evidence="3">GIY-YIG nuclease family protein</fullName>
    </submittedName>
</protein>
<dbReference type="RefSeq" id="WP_290002813.1">
    <property type="nucleotide sequence ID" value="NZ_JAUEPH010000009.1"/>
</dbReference>
<evidence type="ECO:0000259" key="2">
    <source>
        <dbReference type="PROSITE" id="PS50164"/>
    </source>
</evidence>
<dbReference type="InterPro" id="IPR050190">
    <property type="entry name" value="UPF0213_domain"/>
</dbReference>
<evidence type="ECO:0000313" key="3">
    <source>
        <dbReference type="EMBL" id="MDN3205853.1"/>
    </source>
</evidence>
<feature type="domain" description="GIY-YIG" evidence="2">
    <location>
        <begin position="1"/>
        <end position="75"/>
    </location>
</feature>
<dbReference type="InterPro" id="IPR035901">
    <property type="entry name" value="GIY-YIG_endonuc_sf"/>
</dbReference>
<dbReference type="PANTHER" id="PTHR34477:SF5">
    <property type="entry name" value="BSL5627 PROTEIN"/>
    <property type="match status" value="1"/>
</dbReference>
<proteinExistence type="inferred from homology"/>
<gene>
    <name evidence="3" type="ORF">QVH07_16980</name>
</gene>
<dbReference type="Gene3D" id="3.40.1440.10">
    <property type="entry name" value="GIY-YIG endonuclease"/>
    <property type="match status" value="1"/>
</dbReference>